<dbReference type="AlphaFoldDB" id="A0A401WX97"/>
<protein>
    <submittedName>
        <fullName evidence="1">Uncharacterized protein</fullName>
    </submittedName>
</protein>
<dbReference type="RefSeq" id="WP_124296347.1">
    <property type="nucleotide sequence ID" value="NZ_BDES01000073.1"/>
</dbReference>
<reference evidence="1 2" key="1">
    <citation type="submission" date="2016-06" db="EMBL/GenBank/DDBJ databases">
        <title>Acetobacter pasteurianus NBRC 3188 whole genome sequencing project.</title>
        <authorList>
            <person name="Matsutani M."/>
            <person name="Shiwa Y."/>
            <person name="Okamoto-Kainuma A."/>
            <person name="Ishikawa M."/>
            <person name="Koizumi Y."/>
            <person name="Yoshikawa H."/>
            <person name="Yakushi T."/>
            <person name="Matsushita K."/>
        </authorList>
    </citation>
    <scope>NUCLEOTIDE SEQUENCE [LARGE SCALE GENOMIC DNA]</scope>
    <source>
        <strain evidence="1 2">NBRC 3188</strain>
    </source>
</reference>
<organism evidence="1 2">
    <name type="scientific">Acetobacter pasteurianus NBRC 3188</name>
    <dbReference type="NCBI Taxonomy" id="1226663"/>
    <lineage>
        <taxon>Bacteria</taxon>
        <taxon>Pseudomonadati</taxon>
        <taxon>Pseudomonadota</taxon>
        <taxon>Alphaproteobacteria</taxon>
        <taxon>Acetobacterales</taxon>
        <taxon>Acetobacteraceae</taxon>
        <taxon>Acetobacter</taxon>
    </lineage>
</organism>
<sequence>MATKNNLNAKSEHFAQMVKSHGVEFFITFTDKIIFQDTPQTRRLIRDAGLKPVSPFPAEFYSESGLKMLSVEGVYPIEMTNDAEIKLTRGIPGDPTYVQFYKSASEGARRSEGFKITEAQDSVSHIIFRAKGAPEGMFNGLQINEFSICRKYSMPIEVGGKRDPYWDVVISHSSGDSARVRITDPAHLFEYDGSLSNVSLQPLAQKLAPKRMAKIKNDAHWMLNHKIKGVPSHYDISSLQAASGALLLELVERSKHDNNAMVVIGSELSDAVDNVIRDFRIVGGSKLHQEITALDPKDQVAFLVGAYSMRGMNVAELTDDIEHATKFFDASPNAYEPETPSP</sequence>
<dbReference type="Proteomes" id="UP000287300">
    <property type="component" value="Unassembled WGS sequence"/>
</dbReference>
<evidence type="ECO:0000313" key="2">
    <source>
        <dbReference type="Proteomes" id="UP000287300"/>
    </source>
</evidence>
<comment type="caution">
    <text evidence="1">The sequence shown here is derived from an EMBL/GenBank/DDBJ whole genome shotgun (WGS) entry which is preliminary data.</text>
</comment>
<dbReference type="EMBL" id="BDES01000073">
    <property type="protein sequence ID" value="GCD53987.1"/>
    <property type="molecule type" value="Genomic_DNA"/>
</dbReference>
<name>A0A401WX97_ACEPA</name>
<accession>A0A401WX97</accession>
<evidence type="ECO:0000313" key="1">
    <source>
        <dbReference type="EMBL" id="GCD53987.1"/>
    </source>
</evidence>
<gene>
    <name evidence="1" type="ORF">NBRC3188_2684</name>
</gene>
<proteinExistence type="predicted"/>